<proteinExistence type="predicted"/>
<name>A0ABR9W3H0_9MICO</name>
<dbReference type="Gene3D" id="3.40.50.720">
    <property type="entry name" value="NAD(P)-binding Rossmann-like Domain"/>
    <property type="match status" value="1"/>
</dbReference>
<evidence type="ECO:0000313" key="4">
    <source>
        <dbReference type="Proteomes" id="UP000644727"/>
    </source>
</evidence>
<accession>A0ABR9W3H0</accession>
<dbReference type="EMBL" id="JADEYR010000018">
    <property type="protein sequence ID" value="MBE9404994.1"/>
    <property type="molecule type" value="Genomic_DNA"/>
</dbReference>
<dbReference type="Pfam" id="PF03807">
    <property type="entry name" value="F420_oxidored"/>
    <property type="match status" value="1"/>
</dbReference>
<evidence type="ECO:0000313" key="3">
    <source>
        <dbReference type="EMBL" id="MBE9404994.1"/>
    </source>
</evidence>
<dbReference type="PANTHER" id="PTHR14239">
    <property type="entry name" value="DUDULIN-RELATED"/>
    <property type="match status" value="1"/>
</dbReference>
<evidence type="ECO:0000256" key="1">
    <source>
        <dbReference type="ARBA" id="ARBA00023002"/>
    </source>
</evidence>
<reference evidence="3 4" key="1">
    <citation type="submission" date="2020-10" db="EMBL/GenBank/DDBJ databases">
        <title>Draft genome and description of Brachybacterium epidermidis sp nov.</title>
        <authorList>
            <person name="Boxberger M."/>
            <person name="La Scola B."/>
        </authorList>
    </citation>
    <scope>NUCLEOTIDE SEQUENCE [LARGE SCALE GENOMIC DNA]</scope>
    <source>
        <strain evidence="3 4">Marseille-Q2903</strain>
    </source>
</reference>
<dbReference type="InterPro" id="IPR028939">
    <property type="entry name" value="P5C_Rdtase_cat_N"/>
</dbReference>
<dbReference type="InterPro" id="IPR051267">
    <property type="entry name" value="STEAP_metalloreductase"/>
</dbReference>
<dbReference type="PANTHER" id="PTHR14239:SF10">
    <property type="entry name" value="REDUCTASE"/>
    <property type="match status" value="1"/>
</dbReference>
<sequence>MRIAVLGTGSVGSSLATALQAAGHDVARGSRSPRPDDGTVGNAEAVNGADVVLTALPGQAVLPTLEHLGGGALEGKVVLDVSNAFTEDFTLEYPGDSVALQVQQRFPRARVVKSLNTMNVAVMTDPSGTAPGSSVFLSGDDEEAKRAVRGLLGDLGWAEASMLDLGGIATSIATEHYALLFLALMGALGTPEFNIAVIR</sequence>
<evidence type="ECO:0000259" key="2">
    <source>
        <dbReference type="Pfam" id="PF03807"/>
    </source>
</evidence>
<dbReference type="SUPFAM" id="SSF51735">
    <property type="entry name" value="NAD(P)-binding Rossmann-fold domains"/>
    <property type="match status" value="1"/>
</dbReference>
<protein>
    <submittedName>
        <fullName evidence="3">NAD(P)-binding domain-containing protein</fullName>
    </submittedName>
</protein>
<organism evidence="3 4">
    <name type="scientific">Brachybacterium epidermidis</name>
    <dbReference type="NCBI Taxonomy" id="2781983"/>
    <lineage>
        <taxon>Bacteria</taxon>
        <taxon>Bacillati</taxon>
        <taxon>Actinomycetota</taxon>
        <taxon>Actinomycetes</taxon>
        <taxon>Micrococcales</taxon>
        <taxon>Dermabacteraceae</taxon>
        <taxon>Brachybacterium</taxon>
    </lineage>
</organism>
<keyword evidence="1" id="KW-0560">Oxidoreductase</keyword>
<feature type="domain" description="Pyrroline-5-carboxylate reductase catalytic N-terminal" evidence="2">
    <location>
        <begin position="2"/>
        <end position="83"/>
    </location>
</feature>
<dbReference type="RefSeq" id="WP_193866735.1">
    <property type="nucleotide sequence ID" value="NZ_JADEYR010000018.1"/>
</dbReference>
<gene>
    <name evidence="3" type="ORF">IOE58_12655</name>
</gene>
<dbReference type="Proteomes" id="UP000644727">
    <property type="component" value="Unassembled WGS sequence"/>
</dbReference>
<dbReference type="InterPro" id="IPR036291">
    <property type="entry name" value="NAD(P)-bd_dom_sf"/>
</dbReference>
<comment type="caution">
    <text evidence="3">The sequence shown here is derived from an EMBL/GenBank/DDBJ whole genome shotgun (WGS) entry which is preliminary data.</text>
</comment>
<keyword evidence="4" id="KW-1185">Reference proteome</keyword>